<feature type="domain" description="HTH tetR-type" evidence="6">
    <location>
        <begin position="13"/>
        <end position="73"/>
    </location>
</feature>
<proteinExistence type="predicted"/>
<keyword evidence="4" id="KW-0804">Transcription</keyword>
<dbReference type="Pfam" id="PF00440">
    <property type="entry name" value="TetR_N"/>
    <property type="match status" value="1"/>
</dbReference>
<dbReference type="PROSITE" id="PS50977">
    <property type="entry name" value="HTH_TETR_2"/>
    <property type="match status" value="1"/>
</dbReference>
<dbReference type="Gene3D" id="1.10.357.10">
    <property type="entry name" value="Tetracycline Repressor, domain 2"/>
    <property type="match status" value="1"/>
</dbReference>
<keyword evidence="1" id="KW-0678">Repressor</keyword>
<dbReference type="InterPro" id="IPR001647">
    <property type="entry name" value="HTH_TetR"/>
</dbReference>
<dbReference type="InterPro" id="IPR023772">
    <property type="entry name" value="DNA-bd_HTH_TetR-type_CS"/>
</dbReference>
<dbReference type="GO" id="GO:0003700">
    <property type="term" value="F:DNA-binding transcription factor activity"/>
    <property type="evidence" value="ECO:0007669"/>
    <property type="project" value="TreeGrafter"/>
</dbReference>
<feature type="DNA-binding region" description="H-T-H motif" evidence="5">
    <location>
        <begin position="36"/>
        <end position="55"/>
    </location>
</feature>
<protein>
    <submittedName>
        <fullName evidence="7">TetR/AcrR family transcriptional regulator</fullName>
    </submittedName>
</protein>
<evidence type="ECO:0000259" key="6">
    <source>
        <dbReference type="PROSITE" id="PS50977"/>
    </source>
</evidence>
<gene>
    <name evidence="7" type="ORF">HV832_00770</name>
</gene>
<dbReference type="AlphaFoldDB" id="A0A850Q7Z8"/>
<comment type="caution">
    <text evidence="7">The sequence shown here is derived from an EMBL/GenBank/DDBJ whole genome shotgun (WGS) entry which is preliminary data.</text>
</comment>
<sequence length="207" mass="23185">MKFKIPFKKQQFDAREEAIIDAVNHLLSEKGYDLMTMDDVADAVGIAKGSLYKHFSSKDKLAAAALTRLLKATEEELDTLSQDMPAIDQIRHILIWSLRLRLQGGVPHLPSTSRTLQRSLMLNLDYVMVALRVNKRFYALVAKAREQGALTASVPDDVVVYTLYSRACDPTMEFLLRDQRLSHEQIVDAMVHATMGGFLSAPNPIPA</sequence>
<dbReference type="PROSITE" id="PS01081">
    <property type="entry name" value="HTH_TETR_1"/>
    <property type="match status" value="1"/>
</dbReference>
<dbReference type="SUPFAM" id="SSF46689">
    <property type="entry name" value="Homeodomain-like"/>
    <property type="match status" value="1"/>
</dbReference>
<dbReference type="PANTHER" id="PTHR30055">
    <property type="entry name" value="HTH-TYPE TRANSCRIPTIONAL REGULATOR RUTR"/>
    <property type="match status" value="1"/>
</dbReference>
<dbReference type="InterPro" id="IPR009057">
    <property type="entry name" value="Homeodomain-like_sf"/>
</dbReference>
<keyword evidence="8" id="KW-1185">Reference proteome</keyword>
<keyword evidence="2" id="KW-0805">Transcription regulation</keyword>
<evidence type="ECO:0000256" key="4">
    <source>
        <dbReference type="ARBA" id="ARBA00023163"/>
    </source>
</evidence>
<reference evidence="7 8" key="1">
    <citation type="submission" date="2020-06" db="EMBL/GenBank/DDBJ databases">
        <authorList>
            <person name="Qiu C."/>
            <person name="Liu Z."/>
        </authorList>
    </citation>
    <scope>NUCLEOTIDE SEQUENCE [LARGE SCALE GENOMIC DNA]</scope>
    <source>
        <strain evidence="7 8">EM 1</strain>
    </source>
</reference>
<organism evidence="7 8">
    <name type="scientific">Undibacterium oligocarboniphilum</name>
    <dbReference type="NCBI Taxonomy" id="666702"/>
    <lineage>
        <taxon>Bacteria</taxon>
        <taxon>Pseudomonadati</taxon>
        <taxon>Pseudomonadota</taxon>
        <taxon>Betaproteobacteria</taxon>
        <taxon>Burkholderiales</taxon>
        <taxon>Oxalobacteraceae</taxon>
        <taxon>Undibacterium</taxon>
    </lineage>
</organism>
<dbReference type="InterPro" id="IPR050109">
    <property type="entry name" value="HTH-type_TetR-like_transc_reg"/>
</dbReference>
<evidence type="ECO:0000256" key="5">
    <source>
        <dbReference type="PROSITE-ProRule" id="PRU00335"/>
    </source>
</evidence>
<dbReference type="EMBL" id="JABXYJ010000001">
    <property type="protein sequence ID" value="NVO76362.1"/>
    <property type="molecule type" value="Genomic_DNA"/>
</dbReference>
<dbReference type="PRINTS" id="PR00455">
    <property type="entry name" value="HTHTETR"/>
</dbReference>
<evidence type="ECO:0000313" key="7">
    <source>
        <dbReference type="EMBL" id="NVO76362.1"/>
    </source>
</evidence>
<evidence type="ECO:0000256" key="3">
    <source>
        <dbReference type="ARBA" id="ARBA00023125"/>
    </source>
</evidence>
<dbReference type="PANTHER" id="PTHR30055:SF234">
    <property type="entry name" value="HTH-TYPE TRANSCRIPTIONAL REGULATOR BETI"/>
    <property type="match status" value="1"/>
</dbReference>
<accession>A0A850Q7Z8</accession>
<dbReference type="RefSeq" id="WP_176801644.1">
    <property type="nucleotide sequence ID" value="NZ_JABXYJ010000001.1"/>
</dbReference>
<evidence type="ECO:0000256" key="1">
    <source>
        <dbReference type="ARBA" id="ARBA00022491"/>
    </source>
</evidence>
<name>A0A850Q7Z8_9BURK</name>
<dbReference type="GO" id="GO:0000976">
    <property type="term" value="F:transcription cis-regulatory region binding"/>
    <property type="evidence" value="ECO:0007669"/>
    <property type="project" value="TreeGrafter"/>
</dbReference>
<keyword evidence="3 5" id="KW-0238">DNA-binding</keyword>
<dbReference type="Proteomes" id="UP000588051">
    <property type="component" value="Unassembled WGS sequence"/>
</dbReference>
<evidence type="ECO:0000313" key="8">
    <source>
        <dbReference type="Proteomes" id="UP000588051"/>
    </source>
</evidence>
<evidence type="ECO:0000256" key="2">
    <source>
        <dbReference type="ARBA" id="ARBA00023015"/>
    </source>
</evidence>